<dbReference type="PANTHER" id="PTHR14950">
    <property type="entry name" value="DICER-RELATED"/>
    <property type="match status" value="1"/>
</dbReference>
<dbReference type="InterPro" id="IPR000999">
    <property type="entry name" value="RNase_III_dom"/>
</dbReference>
<reference evidence="4" key="1">
    <citation type="submission" date="2025-08" db="UniProtKB">
        <authorList>
            <consortium name="RefSeq"/>
        </authorList>
    </citation>
    <scope>IDENTIFICATION</scope>
    <source>
        <tissue evidence="4">Leaf</tissue>
    </source>
</reference>
<protein>
    <submittedName>
        <fullName evidence="4">Ribonuclease 3-like protein 3</fullName>
    </submittedName>
</protein>
<organism evidence="3 4">
    <name type="scientific">Rhodamnia argentea</name>
    <dbReference type="NCBI Taxonomy" id="178133"/>
    <lineage>
        <taxon>Eukaryota</taxon>
        <taxon>Viridiplantae</taxon>
        <taxon>Streptophyta</taxon>
        <taxon>Embryophyta</taxon>
        <taxon>Tracheophyta</taxon>
        <taxon>Spermatophyta</taxon>
        <taxon>Magnoliopsida</taxon>
        <taxon>eudicotyledons</taxon>
        <taxon>Gunneridae</taxon>
        <taxon>Pentapetalae</taxon>
        <taxon>rosids</taxon>
        <taxon>malvids</taxon>
        <taxon>Myrtales</taxon>
        <taxon>Myrtaceae</taxon>
        <taxon>Myrtoideae</taxon>
        <taxon>Myrteae</taxon>
        <taxon>Australasian group</taxon>
        <taxon>Rhodamnia</taxon>
    </lineage>
</organism>
<dbReference type="RefSeq" id="XP_048132185.1">
    <property type="nucleotide sequence ID" value="XM_048276228.1"/>
</dbReference>
<gene>
    <name evidence="4" type="primary">LOC115726940</name>
</gene>
<dbReference type="GeneID" id="115726940"/>
<keyword evidence="1" id="KW-0378">Hydrolase</keyword>
<dbReference type="Proteomes" id="UP000827889">
    <property type="component" value="Chromosome 3"/>
</dbReference>
<evidence type="ECO:0000259" key="2">
    <source>
        <dbReference type="PROSITE" id="PS50142"/>
    </source>
</evidence>
<dbReference type="CDD" id="cd00593">
    <property type="entry name" value="RIBOc"/>
    <property type="match status" value="1"/>
</dbReference>
<evidence type="ECO:0000256" key="1">
    <source>
        <dbReference type="ARBA" id="ARBA00022801"/>
    </source>
</evidence>
<proteinExistence type="predicted"/>
<evidence type="ECO:0000313" key="4">
    <source>
        <dbReference type="RefSeq" id="XP_048132185.1"/>
    </source>
</evidence>
<sequence>MGIVLRDNAGDTGINTRGDRRCCYETLEYDGDSVLNLLFAKELYFLHPDLALGSLTRLRAANVDTEKLAHVAIKLRLHRYVQHRKSVFEEQVSFIFQSIGLVFIDCNSSVDTIWKTQIVYVSGQACAILELL</sequence>
<keyword evidence="3" id="KW-1185">Reference proteome</keyword>
<name>A0ABM3H6F5_9MYRT</name>
<dbReference type="InterPro" id="IPR036389">
    <property type="entry name" value="RNase_III_sf"/>
</dbReference>
<accession>A0ABM3H6F5</accession>
<feature type="domain" description="RNase III" evidence="2">
    <location>
        <begin position="24"/>
        <end position="82"/>
    </location>
</feature>
<dbReference type="Pfam" id="PF00636">
    <property type="entry name" value="Ribonuclease_3"/>
    <property type="match status" value="1"/>
</dbReference>
<dbReference type="SMART" id="SM00535">
    <property type="entry name" value="RIBOc"/>
    <property type="match status" value="1"/>
</dbReference>
<dbReference type="Gene3D" id="1.10.1520.10">
    <property type="entry name" value="Ribonuclease III domain"/>
    <property type="match status" value="1"/>
</dbReference>
<dbReference type="SUPFAM" id="SSF69065">
    <property type="entry name" value="RNase III domain-like"/>
    <property type="match status" value="1"/>
</dbReference>
<dbReference type="PROSITE" id="PS50142">
    <property type="entry name" value="RNASE_3_2"/>
    <property type="match status" value="1"/>
</dbReference>
<evidence type="ECO:0000313" key="3">
    <source>
        <dbReference type="Proteomes" id="UP000827889"/>
    </source>
</evidence>
<dbReference type="PANTHER" id="PTHR14950:SF54">
    <property type="entry name" value="RNASE II-LIKE 1"/>
    <property type="match status" value="1"/>
</dbReference>